<sequence length="178" mass="20508">MASDLLSAEALQRMVIQSELTRLGAEYSIAVDDHDIECVLDCFTDDGSFERAGSVHTGRYTLRSFYIAMMDRYRFTRHVPETLVIRDADDTEVVSLTTGSAELLYGDTLMRAAYRYHDTCRLDDGRWRYARRKLDFLYVVPAEAMSASMVDRNRIRWPDAPPSPADFPESLPTWETYR</sequence>
<dbReference type="InterPro" id="IPR037401">
    <property type="entry name" value="SnoaL-like"/>
</dbReference>
<evidence type="ECO:0000313" key="2">
    <source>
        <dbReference type="EMBL" id="GAB92069.1"/>
    </source>
</evidence>
<name>K6WZS9_9ACTN</name>
<evidence type="ECO:0000259" key="1">
    <source>
        <dbReference type="Pfam" id="PF13577"/>
    </source>
</evidence>
<dbReference type="EMBL" id="BAHC01000159">
    <property type="protein sequence ID" value="GAB92069.1"/>
    <property type="molecule type" value="Genomic_DNA"/>
</dbReference>
<proteinExistence type="predicted"/>
<protein>
    <recommendedName>
        <fullName evidence="1">SnoaL-like domain-containing protein</fullName>
    </recommendedName>
</protein>
<dbReference type="Proteomes" id="UP000008363">
    <property type="component" value="Unassembled WGS sequence"/>
</dbReference>
<dbReference type="SUPFAM" id="SSF54427">
    <property type="entry name" value="NTF2-like"/>
    <property type="match status" value="1"/>
</dbReference>
<dbReference type="STRING" id="1108045.GORHZ_159_00250"/>
<dbReference type="Gene3D" id="3.10.450.50">
    <property type="match status" value="1"/>
</dbReference>
<gene>
    <name evidence="2" type="ORF">GORHZ_159_00250</name>
</gene>
<dbReference type="CDD" id="cd00531">
    <property type="entry name" value="NTF2_like"/>
    <property type="match status" value="1"/>
</dbReference>
<dbReference type="Pfam" id="PF13577">
    <property type="entry name" value="SnoaL_4"/>
    <property type="match status" value="1"/>
</dbReference>
<feature type="domain" description="SnoaL-like" evidence="1">
    <location>
        <begin position="18"/>
        <end position="133"/>
    </location>
</feature>
<dbReference type="RefSeq" id="WP_006336125.1">
    <property type="nucleotide sequence ID" value="NZ_BAHC01000159.1"/>
</dbReference>
<dbReference type="AlphaFoldDB" id="K6WZS9"/>
<accession>K6WZS9</accession>
<dbReference type="eggNOG" id="COG4319">
    <property type="taxonomic scope" value="Bacteria"/>
</dbReference>
<organism evidence="2 3">
    <name type="scientific">Gordonia rhizosphera NBRC 16068</name>
    <dbReference type="NCBI Taxonomy" id="1108045"/>
    <lineage>
        <taxon>Bacteria</taxon>
        <taxon>Bacillati</taxon>
        <taxon>Actinomycetota</taxon>
        <taxon>Actinomycetes</taxon>
        <taxon>Mycobacteriales</taxon>
        <taxon>Gordoniaceae</taxon>
        <taxon>Gordonia</taxon>
    </lineage>
</organism>
<comment type="caution">
    <text evidence="2">The sequence shown here is derived from an EMBL/GenBank/DDBJ whole genome shotgun (WGS) entry which is preliminary data.</text>
</comment>
<keyword evidence="3" id="KW-1185">Reference proteome</keyword>
<dbReference type="InterPro" id="IPR032710">
    <property type="entry name" value="NTF2-like_dom_sf"/>
</dbReference>
<evidence type="ECO:0000313" key="3">
    <source>
        <dbReference type="Proteomes" id="UP000008363"/>
    </source>
</evidence>
<reference evidence="2 3" key="1">
    <citation type="submission" date="2012-08" db="EMBL/GenBank/DDBJ databases">
        <title>Whole genome shotgun sequence of Gordonia rhizosphera NBRC 16068.</title>
        <authorList>
            <person name="Takarada H."/>
            <person name="Isaki S."/>
            <person name="Hosoyama A."/>
            <person name="Tsuchikane K."/>
            <person name="Katsumata H."/>
            <person name="Baba S."/>
            <person name="Ohji S."/>
            <person name="Yamazaki S."/>
            <person name="Fujita N."/>
        </authorList>
    </citation>
    <scope>NUCLEOTIDE SEQUENCE [LARGE SCALE GENOMIC DNA]</scope>
    <source>
        <strain evidence="2 3">NBRC 16068</strain>
    </source>
</reference>